<dbReference type="SUPFAM" id="SSF56601">
    <property type="entry name" value="beta-lactamase/transpeptidase-like"/>
    <property type="match status" value="1"/>
</dbReference>
<dbReference type="InterPro" id="IPR050491">
    <property type="entry name" value="AmpC-like"/>
</dbReference>
<proteinExistence type="predicted"/>
<dbReference type="KEGG" id="abas:ACPOL_6399"/>
<dbReference type="Proteomes" id="UP000253606">
    <property type="component" value="Chromosome"/>
</dbReference>
<dbReference type="Gene3D" id="3.40.710.10">
    <property type="entry name" value="DD-peptidase/beta-lactamase superfamily"/>
    <property type="match status" value="1"/>
</dbReference>
<organism evidence="2 3">
    <name type="scientific">Acidisarcina polymorpha</name>
    <dbReference type="NCBI Taxonomy" id="2211140"/>
    <lineage>
        <taxon>Bacteria</taxon>
        <taxon>Pseudomonadati</taxon>
        <taxon>Acidobacteriota</taxon>
        <taxon>Terriglobia</taxon>
        <taxon>Terriglobales</taxon>
        <taxon>Acidobacteriaceae</taxon>
        <taxon>Acidisarcina</taxon>
    </lineage>
</organism>
<dbReference type="PANTHER" id="PTHR46825:SF9">
    <property type="entry name" value="BETA-LACTAMASE-RELATED DOMAIN-CONTAINING PROTEIN"/>
    <property type="match status" value="1"/>
</dbReference>
<dbReference type="Pfam" id="PF00144">
    <property type="entry name" value="Beta-lactamase"/>
    <property type="match status" value="1"/>
</dbReference>
<gene>
    <name evidence="2" type="ORF">ACPOL_6399</name>
</gene>
<evidence type="ECO:0000313" key="2">
    <source>
        <dbReference type="EMBL" id="AXC15629.1"/>
    </source>
</evidence>
<keyword evidence="3" id="KW-1185">Reference proteome</keyword>
<name>A0A2Z5G9E5_9BACT</name>
<feature type="domain" description="Beta-lactamase-related" evidence="1">
    <location>
        <begin position="47"/>
        <end position="360"/>
    </location>
</feature>
<reference evidence="2 3" key="1">
    <citation type="journal article" date="2018" name="Front. Microbiol.">
        <title>Hydrolytic Capabilities as a Key to Environmental Success: Chitinolytic and Cellulolytic Acidobacteria From Acidic Sub-arctic Soils and Boreal Peatlands.</title>
        <authorList>
            <person name="Belova S.E."/>
            <person name="Ravin N.V."/>
            <person name="Pankratov T.A."/>
            <person name="Rakitin A.L."/>
            <person name="Ivanova A.A."/>
            <person name="Beletsky A.V."/>
            <person name="Mardanov A.V."/>
            <person name="Sinninghe Damste J.S."/>
            <person name="Dedysh S.N."/>
        </authorList>
    </citation>
    <scope>NUCLEOTIDE SEQUENCE [LARGE SCALE GENOMIC DNA]</scope>
    <source>
        <strain evidence="2 3">SBC82</strain>
    </source>
</reference>
<evidence type="ECO:0000313" key="3">
    <source>
        <dbReference type="Proteomes" id="UP000253606"/>
    </source>
</evidence>
<dbReference type="InterPro" id="IPR001466">
    <property type="entry name" value="Beta-lactam-related"/>
</dbReference>
<dbReference type="AlphaFoldDB" id="A0A2Z5G9E5"/>
<accession>A0A2Z5G9E5</accession>
<dbReference type="RefSeq" id="WP_161557632.1">
    <property type="nucleotide sequence ID" value="NZ_CP030840.1"/>
</dbReference>
<dbReference type="PANTHER" id="PTHR46825">
    <property type="entry name" value="D-ALANYL-D-ALANINE-CARBOXYPEPTIDASE/ENDOPEPTIDASE AMPH"/>
    <property type="match status" value="1"/>
</dbReference>
<evidence type="ECO:0000259" key="1">
    <source>
        <dbReference type="Pfam" id="PF00144"/>
    </source>
</evidence>
<dbReference type="EMBL" id="CP030840">
    <property type="protein sequence ID" value="AXC15629.1"/>
    <property type="molecule type" value="Genomic_DNA"/>
</dbReference>
<dbReference type="InterPro" id="IPR012338">
    <property type="entry name" value="Beta-lactam/transpept-like"/>
</dbReference>
<sequence>MKLGDRRWLGHTGKPKSFVSLASLSLIFLGYFSPVLATAETRSQRADAILHRAMQDRKIPGMQVAVVIDGRIVFSPSYGVANLQTPVRVTSKTLFSINSITKAFTGIAVMEEVEKGRLNLSVPISTYLTDIPATWGRVNTLQLLGQISGLPDIDAYDDIDFSGIRDEKAAWAWALSQPASPPGEKRDYCQTNLRLVQLIINKLEGRDPDASLIDEELSKAHMVATAYGDSRDVIKNKSQPYRLGDNGAIRNHFERFGPMMRANSGLNTTADDMARWMISVLDGRQMSRESREVMWTLVSLNDGSRSSFALGWDREEHANYTSVGGVGGTRSAFSLYPGYNVGVVILTNLMGANPEELADEVAASFVPGIKLSGVTKFRAEAEKTRYVNLATMLNAAKAQGASSSFDQEELESWIGRLLFSKKAQRALAIAEFDSELFPTSIRPLELIAEAEGASGHLEAETGTYRKILSRDPSNVTALAFFKSR</sequence>
<protein>
    <submittedName>
        <fullName evidence="2">Beta-lactamase</fullName>
    </submittedName>
</protein>